<evidence type="ECO:0000313" key="2">
    <source>
        <dbReference type="Proteomes" id="UP000800094"/>
    </source>
</evidence>
<dbReference type="AlphaFoldDB" id="A0A6A6J349"/>
<name>A0A6A6J349_9PLEO</name>
<dbReference type="GeneID" id="54576097"/>
<protein>
    <submittedName>
        <fullName evidence="1">Uncharacterized protein</fullName>
    </submittedName>
</protein>
<proteinExistence type="predicted"/>
<gene>
    <name evidence="1" type="ORF">BU26DRAFT_39840</name>
</gene>
<organism evidence="1 2">
    <name type="scientific">Trematosphaeria pertusa</name>
    <dbReference type="NCBI Taxonomy" id="390896"/>
    <lineage>
        <taxon>Eukaryota</taxon>
        <taxon>Fungi</taxon>
        <taxon>Dikarya</taxon>
        <taxon>Ascomycota</taxon>
        <taxon>Pezizomycotina</taxon>
        <taxon>Dothideomycetes</taxon>
        <taxon>Pleosporomycetidae</taxon>
        <taxon>Pleosporales</taxon>
        <taxon>Massarineae</taxon>
        <taxon>Trematosphaeriaceae</taxon>
        <taxon>Trematosphaeria</taxon>
    </lineage>
</organism>
<dbReference type="RefSeq" id="XP_033692269.1">
    <property type="nucleotide sequence ID" value="XM_033822767.1"/>
</dbReference>
<reference evidence="1" key="1">
    <citation type="journal article" date="2020" name="Stud. Mycol.">
        <title>101 Dothideomycetes genomes: a test case for predicting lifestyles and emergence of pathogens.</title>
        <authorList>
            <person name="Haridas S."/>
            <person name="Albert R."/>
            <person name="Binder M."/>
            <person name="Bloem J."/>
            <person name="Labutti K."/>
            <person name="Salamov A."/>
            <person name="Andreopoulos B."/>
            <person name="Baker S."/>
            <person name="Barry K."/>
            <person name="Bills G."/>
            <person name="Bluhm B."/>
            <person name="Cannon C."/>
            <person name="Castanera R."/>
            <person name="Culley D."/>
            <person name="Daum C."/>
            <person name="Ezra D."/>
            <person name="Gonzalez J."/>
            <person name="Henrissat B."/>
            <person name="Kuo A."/>
            <person name="Liang C."/>
            <person name="Lipzen A."/>
            <person name="Lutzoni F."/>
            <person name="Magnuson J."/>
            <person name="Mondo S."/>
            <person name="Nolan M."/>
            <person name="Ohm R."/>
            <person name="Pangilinan J."/>
            <person name="Park H.-J."/>
            <person name="Ramirez L."/>
            <person name="Alfaro M."/>
            <person name="Sun H."/>
            <person name="Tritt A."/>
            <person name="Yoshinaga Y."/>
            <person name="Zwiers L.-H."/>
            <person name="Turgeon B."/>
            <person name="Goodwin S."/>
            <person name="Spatafora J."/>
            <person name="Crous P."/>
            <person name="Grigoriev I."/>
        </authorList>
    </citation>
    <scope>NUCLEOTIDE SEQUENCE</scope>
    <source>
        <strain evidence="1">CBS 122368</strain>
    </source>
</reference>
<dbReference type="EMBL" id="ML987189">
    <property type="protein sequence ID" value="KAF2257265.1"/>
    <property type="molecule type" value="Genomic_DNA"/>
</dbReference>
<sequence length="196" mass="21405">MEKTGILSQEERKEGSCECSRTSNRTIEYEQSLLFLPARGKSPPMHTHTSLLCPLSACRSSTTRTPCPASSSCPSSRTASDQLIRLCLPQPPSERMKCGGVAAKLPQIPPKAARTAWPEDLAGWTLGLGVRPTGLSAGRSMKWPVWGASVCVMRGVCPCGWCKFRFGEGGRGWGDVQRIWRRGELLLVGGQVRYIL</sequence>
<accession>A0A6A6J349</accession>
<dbReference type="Proteomes" id="UP000800094">
    <property type="component" value="Unassembled WGS sequence"/>
</dbReference>
<evidence type="ECO:0000313" key="1">
    <source>
        <dbReference type="EMBL" id="KAF2257265.1"/>
    </source>
</evidence>
<keyword evidence="2" id="KW-1185">Reference proteome</keyword>